<keyword evidence="2" id="KW-1185">Reference proteome</keyword>
<dbReference type="Proteomes" id="UP001165063">
    <property type="component" value="Unassembled WGS sequence"/>
</dbReference>
<sequence length="524" mass="57280">MQAISSNMLSNFVDQESVESHAAKETANYVSLSTGVDINTLPTIEEEANEFSDFSIQSIKSTHITCGCSSVADANEIISQSANDYDLSVSSFPSLVCSNSFSSNSPKKFNFSSGSHDDYRDPRCPDYNNTTIDIDGGFAGSFGAECKLQEHTCSVSTFDPVLGCTFEEALQNIFHPVSPTASLYRQLDRTPSAITESMSSMVALFPLSSCTPESDCDSSVESCLSIDRETADDLESSASATATPAIDCNSSHKGRRQVWNHFTRWWHRKNTKCDEIVNEDSTFANANANVEVKDKELTSDFATVKVDVEDDDHMQSIGCSSCDIFEQINCTSSNASSLALSAKYSSDNNGTLEDDDLSYSPSICSSLVAKYSDDDYSPLIASSLVVEHDADDEETLDFSNRLDMIGAGYSLDDVSTAAALEDDDLSYSPSISSSLVAEQDGDEETLYFPNRVNMIDAHWQLNIACIPSNSISQITDSCLFAGYRKPKKMLQLGSWSDLLNDEANLELYMSDLTEIKIDENILKN</sequence>
<reference evidence="1" key="1">
    <citation type="submission" date="2023-04" db="EMBL/GenBank/DDBJ databases">
        <title>Ambrosiozyma monospora NBRC 1965.</title>
        <authorList>
            <person name="Ichikawa N."/>
            <person name="Sato H."/>
            <person name="Tonouchi N."/>
        </authorList>
    </citation>
    <scope>NUCLEOTIDE SEQUENCE</scope>
    <source>
        <strain evidence="1">NBRC 1965</strain>
    </source>
</reference>
<dbReference type="AlphaFoldDB" id="A0A9W7DE44"/>
<organism evidence="1 2">
    <name type="scientific">Ambrosiozyma monospora</name>
    <name type="common">Yeast</name>
    <name type="synonym">Endomycopsis monosporus</name>
    <dbReference type="NCBI Taxonomy" id="43982"/>
    <lineage>
        <taxon>Eukaryota</taxon>
        <taxon>Fungi</taxon>
        <taxon>Dikarya</taxon>
        <taxon>Ascomycota</taxon>
        <taxon>Saccharomycotina</taxon>
        <taxon>Pichiomycetes</taxon>
        <taxon>Pichiales</taxon>
        <taxon>Pichiaceae</taxon>
        <taxon>Ambrosiozyma</taxon>
    </lineage>
</organism>
<evidence type="ECO:0000313" key="1">
    <source>
        <dbReference type="EMBL" id="GMG22000.1"/>
    </source>
</evidence>
<proteinExistence type="predicted"/>
<evidence type="ECO:0000313" key="2">
    <source>
        <dbReference type="Proteomes" id="UP001165063"/>
    </source>
</evidence>
<comment type="caution">
    <text evidence="1">The sequence shown here is derived from an EMBL/GenBank/DDBJ whole genome shotgun (WGS) entry which is preliminary data.</text>
</comment>
<accession>A0A9W7DE44</accession>
<protein>
    <submittedName>
        <fullName evidence="1">Unnamed protein product</fullName>
    </submittedName>
</protein>
<gene>
    <name evidence="1" type="ORF">Amon01_000242200</name>
</gene>
<dbReference type="EMBL" id="BSXU01000875">
    <property type="protein sequence ID" value="GMG22000.1"/>
    <property type="molecule type" value="Genomic_DNA"/>
</dbReference>
<name>A0A9W7DE44_AMBMO</name>